<evidence type="ECO:0000313" key="10">
    <source>
        <dbReference type="EMBL" id="HIZ48053.1"/>
    </source>
</evidence>
<evidence type="ECO:0000256" key="3">
    <source>
        <dbReference type="ARBA" id="ARBA00022692"/>
    </source>
</evidence>
<dbReference type="Pfam" id="PF12704">
    <property type="entry name" value="MacB_PCD"/>
    <property type="match status" value="1"/>
</dbReference>
<evidence type="ECO:0000259" key="8">
    <source>
        <dbReference type="Pfam" id="PF02687"/>
    </source>
</evidence>
<evidence type="ECO:0000256" key="5">
    <source>
        <dbReference type="ARBA" id="ARBA00023136"/>
    </source>
</evidence>
<dbReference type="GO" id="GO:0005886">
    <property type="term" value="C:plasma membrane"/>
    <property type="evidence" value="ECO:0007669"/>
    <property type="project" value="UniProtKB-SubCell"/>
</dbReference>
<reference evidence="10" key="1">
    <citation type="journal article" date="2021" name="PeerJ">
        <title>Extensive microbial diversity within the chicken gut microbiome revealed by metagenomics and culture.</title>
        <authorList>
            <person name="Gilroy R."/>
            <person name="Ravi A."/>
            <person name="Getino M."/>
            <person name="Pursley I."/>
            <person name="Horton D.L."/>
            <person name="Alikhan N.F."/>
            <person name="Baker D."/>
            <person name="Gharbi K."/>
            <person name="Hall N."/>
            <person name="Watson M."/>
            <person name="Adriaenssens E.M."/>
            <person name="Foster-Nyarko E."/>
            <person name="Jarju S."/>
            <person name="Secka A."/>
            <person name="Antonio M."/>
            <person name="Oren A."/>
            <person name="Chaudhuri R.R."/>
            <person name="La Ragione R."/>
            <person name="Hildebrand F."/>
            <person name="Pallen M.J."/>
        </authorList>
    </citation>
    <scope>NUCLEOTIDE SEQUENCE</scope>
    <source>
        <strain evidence="10">3436</strain>
    </source>
</reference>
<comment type="caution">
    <text evidence="10">The sequence shown here is derived from an EMBL/GenBank/DDBJ whole genome shotgun (WGS) entry which is preliminary data.</text>
</comment>
<feature type="transmembrane region" description="Helical" evidence="7">
    <location>
        <begin position="398"/>
        <end position="418"/>
    </location>
</feature>
<evidence type="ECO:0000313" key="11">
    <source>
        <dbReference type="Proteomes" id="UP000824031"/>
    </source>
</evidence>
<evidence type="ECO:0000256" key="2">
    <source>
        <dbReference type="ARBA" id="ARBA00022475"/>
    </source>
</evidence>
<proteinExistence type="inferred from homology"/>
<evidence type="ECO:0000259" key="9">
    <source>
        <dbReference type="Pfam" id="PF12704"/>
    </source>
</evidence>
<name>A0A9D2JFV9_9FIRM</name>
<dbReference type="PANTHER" id="PTHR30572">
    <property type="entry name" value="MEMBRANE COMPONENT OF TRANSPORTER-RELATED"/>
    <property type="match status" value="1"/>
</dbReference>
<dbReference type="EMBL" id="DXBO01000073">
    <property type="protein sequence ID" value="HIZ48053.1"/>
    <property type="molecule type" value="Genomic_DNA"/>
</dbReference>
<feature type="domain" description="ABC3 transporter permease C-terminal" evidence="8">
    <location>
        <begin position="315"/>
        <end position="428"/>
    </location>
</feature>
<keyword evidence="2" id="KW-1003">Cell membrane</keyword>
<evidence type="ECO:0000256" key="7">
    <source>
        <dbReference type="SAM" id="Phobius"/>
    </source>
</evidence>
<dbReference type="Proteomes" id="UP000824031">
    <property type="component" value="Unassembled WGS sequence"/>
</dbReference>
<gene>
    <name evidence="10" type="ORF">H9810_04980</name>
</gene>
<dbReference type="AlphaFoldDB" id="A0A9D2JFV9"/>
<comment type="subcellular location">
    <subcellularLocation>
        <location evidence="1">Cell membrane</location>
        <topology evidence="1">Multi-pass membrane protein</topology>
    </subcellularLocation>
</comment>
<dbReference type="InterPro" id="IPR003838">
    <property type="entry name" value="ABC3_permease_C"/>
</dbReference>
<dbReference type="Pfam" id="PF02687">
    <property type="entry name" value="FtsX"/>
    <property type="match status" value="1"/>
</dbReference>
<reference evidence="10" key="2">
    <citation type="submission" date="2021-04" db="EMBL/GenBank/DDBJ databases">
        <authorList>
            <person name="Gilroy R."/>
        </authorList>
    </citation>
    <scope>NUCLEOTIDE SEQUENCE</scope>
    <source>
        <strain evidence="10">3436</strain>
    </source>
</reference>
<protein>
    <submittedName>
        <fullName evidence="10">ABC transporter permease</fullName>
    </submittedName>
</protein>
<evidence type="ECO:0000256" key="4">
    <source>
        <dbReference type="ARBA" id="ARBA00022989"/>
    </source>
</evidence>
<keyword evidence="4 7" id="KW-1133">Transmembrane helix</keyword>
<accession>A0A9D2JFV9</accession>
<evidence type="ECO:0000256" key="1">
    <source>
        <dbReference type="ARBA" id="ARBA00004651"/>
    </source>
</evidence>
<evidence type="ECO:0000256" key="6">
    <source>
        <dbReference type="ARBA" id="ARBA00038076"/>
    </source>
</evidence>
<comment type="similarity">
    <text evidence="6">Belongs to the ABC-4 integral membrane protein family.</text>
</comment>
<feature type="domain" description="MacB-like periplasmic core" evidence="9">
    <location>
        <begin position="21"/>
        <end position="273"/>
    </location>
</feature>
<keyword evidence="5 7" id="KW-0472">Membrane</keyword>
<feature type="transmembrane region" description="Helical" evidence="7">
    <location>
        <begin position="21"/>
        <end position="42"/>
    </location>
</feature>
<dbReference type="InterPro" id="IPR025857">
    <property type="entry name" value="MacB_PCD"/>
</dbReference>
<feature type="transmembrane region" description="Helical" evidence="7">
    <location>
        <begin position="365"/>
        <end position="392"/>
    </location>
</feature>
<feature type="transmembrane region" description="Helical" evidence="7">
    <location>
        <begin position="311"/>
        <end position="336"/>
    </location>
</feature>
<organism evidence="10 11">
    <name type="scientific">Candidatus Gemmiger excrementavium</name>
    <dbReference type="NCBI Taxonomy" id="2838608"/>
    <lineage>
        <taxon>Bacteria</taxon>
        <taxon>Bacillati</taxon>
        <taxon>Bacillota</taxon>
        <taxon>Clostridia</taxon>
        <taxon>Eubacteriales</taxon>
        <taxon>Gemmiger</taxon>
    </lineage>
</organism>
<dbReference type="InterPro" id="IPR050250">
    <property type="entry name" value="Macrolide_Exporter_MacB"/>
</dbReference>
<dbReference type="PANTHER" id="PTHR30572:SF4">
    <property type="entry name" value="ABC TRANSPORTER PERMEASE YTRF"/>
    <property type="match status" value="1"/>
</dbReference>
<keyword evidence="3 7" id="KW-0812">Transmembrane</keyword>
<dbReference type="GO" id="GO:0022857">
    <property type="term" value="F:transmembrane transporter activity"/>
    <property type="evidence" value="ECO:0007669"/>
    <property type="project" value="TreeGrafter"/>
</dbReference>
<sequence>MQLFENVTMALASVRSNKMRSLLTMLGIIIGIAAVIAIVTVGNSMTGTVTDSMSGMGVSNITVSVTQKDSDDTAGTARGVTLRRFMDATPAADDLISDEMIGEFTAAFPDKIARIELSQEAGSGTLAKYGDPDTTITATVSGSNSAALQALEDSTPILAGRWLDDEKDAGRHVAVVSEKFVEQAIGGSNTDAVGKSFTLNLNSQLYTFYVAGVYEYTENIYASMFGITDDDQIVTSIYIPLDVAKEIAGADAGYQSITVVAATGVNVTSFVDTVGSYFASYYTYNDSWTVSASSISSLVESMTEMLDTLSLGISAIAGISLLVGGIGVMNIMLVSVTERTQEIGTRKALGAPGSAIRTQFITESVILCLIGGLIGVALGIGLGAALSAVVGMSAKPSIGSILIAVGFSMGIGVFFGYYPANKAAKLDPIEALRYE</sequence>